<comment type="caution">
    <text evidence="2">The sequence shown here is derived from an EMBL/GenBank/DDBJ whole genome shotgun (WGS) entry which is preliminary data.</text>
</comment>
<evidence type="ECO:0000313" key="3">
    <source>
        <dbReference type="Proteomes" id="UP000054826"/>
    </source>
</evidence>
<dbReference type="Proteomes" id="UP000054826">
    <property type="component" value="Unassembled WGS sequence"/>
</dbReference>
<evidence type="ECO:0000256" key="1">
    <source>
        <dbReference type="SAM" id="Phobius"/>
    </source>
</evidence>
<reference evidence="2 3" key="1">
    <citation type="submission" date="2015-01" db="EMBL/GenBank/DDBJ databases">
        <title>Evolution of Trichinella species and genotypes.</title>
        <authorList>
            <person name="Korhonen P.K."/>
            <person name="Edoardo P."/>
            <person name="Giuseppe L.R."/>
            <person name="Gasser R.B."/>
        </authorList>
    </citation>
    <scope>NUCLEOTIDE SEQUENCE [LARGE SCALE GENOMIC DNA]</scope>
    <source>
        <strain evidence="2">ISS176</strain>
    </source>
</reference>
<organism evidence="2 3">
    <name type="scientific">Trichinella pseudospiralis</name>
    <name type="common">Parasitic roundworm</name>
    <dbReference type="NCBI Taxonomy" id="6337"/>
    <lineage>
        <taxon>Eukaryota</taxon>
        <taxon>Metazoa</taxon>
        <taxon>Ecdysozoa</taxon>
        <taxon>Nematoda</taxon>
        <taxon>Enoplea</taxon>
        <taxon>Dorylaimia</taxon>
        <taxon>Trichinellida</taxon>
        <taxon>Trichinellidae</taxon>
        <taxon>Trichinella</taxon>
    </lineage>
</organism>
<keyword evidence="1" id="KW-1133">Transmembrane helix</keyword>
<proteinExistence type="predicted"/>
<keyword evidence="1" id="KW-0812">Transmembrane</keyword>
<accession>A0A0V1JUX5</accession>
<dbReference type="EMBL" id="JYDV01000042">
    <property type="protein sequence ID" value="KRZ38784.1"/>
    <property type="molecule type" value="Genomic_DNA"/>
</dbReference>
<feature type="transmembrane region" description="Helical" evidence="1">
    <location>
        <begin position="20"/>
        <end position="42"/>
    </location>
</feature>
<protein>
    <submittedName>
        <fullName evidence="2">Uncharacterized protein</fullName>
    </submittedName>
</protein>
<name>A0A0V1JUX5_TRIPS</name>
<evidence type="ECO:0000313" key="2">
    <source>
        <dbReference type="EMBL" id="KRZ38784.1"/>
    </source>
</evidence>
<sequence length="213" mass="24745">MYYHRKFSDIQRRALTKSIFCYGVFCPIVYILTEFLASSIIIATSLTRRLESNRPIRDKQALYPWLNVISVVCGWRWRCVIEVQEEKTLIFFVNAHTLRRVLTKSIFCCGIFCQILEFIVENTDTLRRVLTKSIFCCGIFCQILEFIVENTAYPTHLKRFSPQRAQCLTFMQIRAVSKIVFKVKSCDINYVNAELLNISLSCDVISSPSVLLP</sequence>
<gene>
    <name evidence="2" type="ORF">T4C_13527</name>
</gene>
<keyword evidence="1" id="KW-0472">Membrane</keyword>
<dbReference type="AlphaFoldDB" id="A0A0V1JUX5"/>